<evidence type="ECO:0000313" key="3">
    <source>
        <dbReference type="Proteomes" id="UP000509510"/>
    </source>
</evidence>
<organism evidence="2 3">
    <name type="scientific">Talaromyces rugulosus</name>
    <name type="common">Penicillium rugulosum</name>
    <dbReference type="NCBI Taxonomy" id="121627"/>
    <lineage>
        <taxon>Eukaryota</taxon>
        <taxon>Fungi</taxon>
        <taxon>Dikarya</taxon>
        <taxon>Ascomycota</taxon>
        <taxon>Pezizomycotina</taxon>
        <taxon>Eurotiomycetes</taxon>
        <taxon>Eurotiomycetidae</taxon>
        <taxon>Eurotiales</taxon>
        <taxon>Trichocomaceae</taxon>
        <taxon>Talaromyces</taxon>
        <taxon>Talaromyces sect. Islandici</taxon>
    </lineage>
</organism>
<accession>A0A7H8QV58</accession>
<gene>
    <name evidence="2" type="ORF">TRUGW13939_04967</name>
</gene>
<protein>
    <recommendedName>
        <fullName evidence="4">Cyclase</fullName>
    </recommendedName>
</protein>
<dbReference type="InterPro" id="IPR037175">
    <property type="entry name" value="KFase_sf"/>
</dbReference>
<evidence type="ECO:0000256" key="1">
    <source>
        <dbReference type="ARBA" id="ARBA00007865"/>
    </source>
</evidence>
<dbReference type="GO" id="GO:0004061">
    <property type="term" value="F:arylformamidase activity"/>
    <property type="evidence" value="ECO:0007669"/>
    <property type="project" value="InterPro"/>
</dbReference>
<dbReference type="EMBL" id="CP055900">
    <property type="protein sequence ID" value="QKX57847.1"/>
    <property type="molecule type" value="Genomic_DNA"/>
</dbReference>
<evidence type="ECO:0000313" key="2">
    <source>
        <dbReference type="EMBL" id="QKX57847.1"/>
    </source>
</evidence>
<reference evidence="3" key="1">
    <citation type="submission" date="2020-06" db="EMBL/GenBank/DDBJ databases">
        <title>A chromosome-scale genome assembly of Talaromyces rugulosus W13939.</title>
        <authorList>
            <person name="Wang B."/>
            <person name="Guo L."/>
            <person name="Ye K."/>
            <person name="Wang L."/>
        </authorList>
    </citation>
    <scope>NUCLEOTIDE SEQUENCE [LARGE SCALE GENOMIC DNA]</scope>
    <source>
        <strain evidence="3">W13939</strain>
    </source>
</reference>
<dbReference type="Pfam" id="PF04199">
    <property type="entry name" value="Cyclase"/>
    <property type="match status" value="1"/>
</dbReference>
<sequence length="335" mass="36786">MEVPKFANLPSIPGRPTHCSWDVWNSIYQQKTGKERGKDWIGTLNHLTPEVVAAAAKEIQTGDRVSLNWPLDAYTYVGFARKKLEFNIIDGKEITGGRFLANDDQISFNTQISTQWDGLCHFGHTGTSLYYNGATHEECQSGRQGRPGSVHEWSNVGGVCGRGVLLDYYAYAQNHGINYSPGDTHAISVSTLDKVAAWEGIDFRPGDILLIRTGWTSWHDSLSGDEAQKTALTRDKHNSAGLLAAEETAEWIWNQRFAAVAADNPALEAWPPAGESQLLHEYLLPTLGCPIGELWDLKKLSAVCAKNKRYTFFLTSAPLNVSGAIATPANAIAIL</sequence>
<dbReference type="PANTHER" id="PTHR34861">
    <property type="match status" value="1"/>
</dbReference>
<dbReference type="GeneID" id="55992465"/>
<dbReference type="GO" id="GO:0019441">
    <property type="term" value="P:L-tryptophan catabolic process to kynurenine"/>
    <property type="evidence" value="ECO:0007669"/>
    <property type="project" value="InterPro"/>
</dbReference>
<dbReference type="AlphaFoldDB" id="A0A7H8QV58"/>
<dbReference type="SUPFAM" id="SSF102198">
    <property type="entry name" value="Putative cyclase"/>
    <property type="match status" value="1"/>
</dbReference>
<name>A0A7H8QV58_TALRU</name>
<keyword evidence="3" id="KW-1185">Reference proteome</keyword>
<dbReference type="PANTHER" id="PTHR34861:SF10">
    <property type="entry name" value="CYCLASE"/>
    <property type="match status" value="1"/>
</dbReference>
<dbReference type="OrthoDB" id="5396at2759"/>
<dbReference type="KEGG" id="trg:TRUGW13939_04967"/>
<dbReference type="Gene3D" id="3.50.30.50">
    <property type="entry name" value="Putative cyclase"/>
    <property type="match status" value="1"/>
</dbReference>
<dbReference type="Proteomes" id="UP000509510">
    <property type="component" value="Chromosome III"/>
</dbReference>
<dbReference type="InterPro" id="IPR007325">
    <property type="entry name" value="KFase/CYL"/>
</dbReference>
<evidence type="ECO:0008006" key="4">
    <source>
        <dbReference type="Google" id="ProtNLM"/>
    </source>
</evidence>
<comment type="similarity">
    <text evidence="1">Belongs to the Cyclase 1 superfamily.</text>
</comment>
<proteinExistence type="inferred from homology"/>
<dbReference type="RefSeq" id="XP_035344025.1">
    <property type="nucleotide sequence ID" value="XM_035488132.1"/>
</dbReference>